<feature type="transmembrane region" description="Helical" evidence="8">
    <location>
        <begin position="41"/>
        <end position="59"/>
    </location>
</feature>
<comment type="caution">
    <text evidence="9">The sequence shown here is derived from an EMBL/GenBank/DDBJ whole genome shotgun (WGS) entry which is preliminary data.</text>
</comment>
<keyword evidence="5 8" id="KW-1133">Transmembrane helix</keyword>
<feature type="transmembrane region" description="Helical" evidence="8">
    <location>
        <begin position="71"/>
        <end position="90"/>
    </location>
</feature>
<dbReference type="GO" id="GO:0009734">
    <property type="term" value="P:auxin-activated signaling pathway"/>
    <property type="evidence" value="ECO:0007669"/>
    <property type="project" value="UniProtKB-KW"/>
</dbReference>
<feature type="transmembrane region" description="Helical" evidence="8">
    <location>
        <begin position="7"/>
        <end position="26"/>
    </location>
</feature>
<dbReference type="EMBL" id="PKPP01002769">
    <property type="protein sequence ID" value="PWA73229.1"/>
    <property type="molecule type" value="Genomic_DNA"/>
</dbReference>
<keyword evidence="3" id="KW-0813">Transport</keyword>
<protein>
    <submittedName>
        <fullName evidence="9">Auxin efflux carrier</fullName>
    </submittedName>
</protein>
<evidence type="ECO:0000256" key="3">
    <source>
        <dbReference type="ARBA" id="ARBA00022448"/>
    </source>
</evidence>
<evidence type="ECO:0000256" key="6">
    <source>
        <dbReference type="ARBA" id="ARBA00023136"/>
    </source>
</evidence>
<dbReference type="AlphaFoldDB" id="A0A2U1NI96"/>
<feature type="transmembrane region" description="Helical" evidence="8">
    <location>
        <begin position="132"/>
        <end position="152"/>
    </location>
</feature>
<proteinExistence type="inferred from homology"/>
<evidence type="ECO:0000256" key="1">
    <source>
        <dbReference type="ARBA" id="ARBA00004141"/>
    </source>
</evidence>
<comment type="similarity">
    <text evidence="2">Belongs to the auxin efflux carrier (TC 2.A.69.1) family.</text>
</comment>
<dbReference type="PANTHER" id="PTHR31752:SF2">
    <property type="entry name" value="AUXIN EFFLUX CARRIER COMPONENT 5"/>
    <property type="match status" value="1"/>
</dbReference>
<feature type="transmembrane region" description="Helical" evidence="8">
    <location>
        <begin position="204"/>
        <end position="221"/>
    </location>
</feature>
<keyword evidence="10" id="KW-1185">Reference proteome</keyword>
<feature type="transmembrane region" description="Helical" evidence="8">
    <location>
        <begin position="274"/>
        <end position="294"/>
    </location>
</feature>
<dbReference type="GO" id="GO:0005886">
    <property type="term" value="C:plasma membrane"/>
    <property type="evidence" value="ECO:0007669"/>
    <property type="project" value="TreeGrafter"/>
</dbReference>
<keyword evidence="4 8" id="KW-0812">Transmembrane</keyword>
<sequence>MIGLDDIYKVVASMFPLYVALMLGYGSIKWWHIFKPDHCDAINQLNCYFIMPLFIFDFTTRVNPYKMNFRFLAADAISKAIILAVISLWANLTTKGNYPWSITSFSLSSLNNTLVVGVPLIGAMYGAFGENLVIQSSILQFTIWNILLLMMYEFRSVNKSLDFAVASSESAIDLEGNYEGETTARPSLSSLIKIVGLKLAKNPNAYTCILGLMWALISNRWDLKMPSIVKGSVLIMSRAGSGVAMFCIGLFMALQPKIIDCGATLTAFGMLLRFVVAPAAVVVGSLMVGLRGLFMALQPKIIDCGATLTAFGMLLRFVVAPAAVVVGSLMVGLRGDVLCIAITQAALPQAIASFVFAKEYELHTSVLSTAKRHIQVAV</sequence>
<reference evidence="9 10" key="1">
    <citation type="journal article" date="2018" name="Mol. Plant">
        <title>The genome of Artemisia annua provides insight into the evolution of Asteraceae family and artemisinin biosynthesis.</title>
        <authorList>
            <person name="Shen Q."/>
            <person name="Zhang L."/>
            <person name="Liao Z."/>
            <person name="Wang S."/>
            <person name="Yan T."/>
            <person name="Shi P."/>
            <person name="Liu M."/>
            <person name="Fu X."/>
            <person name="Pan Q."/>
            <person name="Wang Y."/>
            <person name="Lv Z."/>
            <person name="Lu X."/>
            <person name="Zhang F."/>
            <person name="Jiang W."/>
            <person name="Ma Y."/>
            <person name="Chen M."/>
            <person name="Hao X."/>
            <person name="Li L."/>
            <person name="Tang Y."/>
            <person name="Lv G."/>
            <person name="Zhou Y."/>
            <person name="Sun X."/>
            <person name="Brodelius P.E."/>
            <person name="Rose J.K.C."/>
            <person name="Tang K."/>
        </authorList>
    </citation>
    <scope>NUCLEOTIDE SEQUENCE [LARGE SCALE GENOMIC DNA]</scope>
    <source>
        <strain evidence="10">cv. Huhao1</strain>
        <tissue evidence="9">Leaf</tissue>
    </source>
</reference>
<name>A0A2U1NI96_ARTAN</name>
<dbReference type="OrthoDB" id="2133778at2759"/>
<organism evidence="9 10">
    <name type="scientific">Artemisia annua</name>
    <name type="common">Sweet wormwood</name>
    <dbReference type="NCBI Taxonomy" id="35608"/>
    <lineage>
        <taxon>Eukaryota</taxon>
        <taxon>Viridiplantae</taxon>
        <taxon>Streptophyta</taxon>
        <taxon>Embryophyta</taxon>
        <taxon>Tracheophyta</taxon>
        <taxon>Spermatophyta</taxon>
        <taxon>Magnoliopsida</taxon>
        <taxon>eudicotyledons</taxon>
        <taxon>Gunneridae</taxon>
        <taxon>Pentapetalae</taxon>
        <taxon>asterids</taxon>
        <taxon>campanulids</taxon>
        <taxon>Asterales</taxon>
        <taxon>Asteraceae</taxon>
        <taxon>Asteroideae</taxon>
        <taxon>Anthemideae</taxon>
        <taxon>Artemisiinae</taxon>
        <taxon>Artemisia</taxon>
    </lineage>
</organism>
<dbReference type="Proteomes" id="UP000245207">
    <property type="component" value="Unassembled WGS sequence"/>
</dbReference>
<evidence type="ECO:0000313" key="9">
    <source>
        <dbReference type="EMBL" id="PWA73229.1"/>
    </source>
</evidence>
<keyword evidence="7" id="KW-0927">Auxin signaling pathway</keyword>
<feature type="transmembrane region" description="Helical" evidence="8">
    <location>
        <begin position="306"/>
        <end position="331"/>
    </location>
</feature>
<evidence type="ECO:0000256" key="7">
    <source>
        <dbReference type="ARBA" id="ARBA00023294"/>
    </source>
</evidence>
<dbReference type="GO" id="GO:0010329">
    <property type="term" value="F:auxin efflux transmembrane transporter activity"/>
    <property type="evidence" value="ECO:0007669"/>
    <property type="project" value="TreeGrafter"/>
</dbReference>
<evidence type="ECO:0000256" key="2">
    <source>
        <dbReference type="ARBA" id="ARBA00009177"/>
    </source>
</evidence>
<evidence type="ECO:0000256" key="8">
    <source>
        <dbReference type="SAM" id="Phobius"/>
    </source>
</evidence>
<dbReference type="GO" id="GO:0009926">
    <property type="term" value="P:auxin polar transport"/>
    <property type="evidence" value="ECO:0007669"/>
    <property type="project" value="TreeGrafter"/>
</dbReference>
<evidence type="ECO:0000256" key="4">
    <source>
        <dbReference type="ARBA" id="ARBA00022692"/>
    </source>
</evidence>
<feature type="transmembrane region" description="Helical" evidence="8">
    <location>
        <begin position="233"/>
        <end position="254"/>
    </location>
</feature>
<dbReference type="PANTHER" id="PTHR31752">
    <property type="entry name" value="AUXIN EFFLUX CARRIER COMPONENT 1B-RELATED"/>
    <property type="match status" value="1"/>
</dbReference>
<evidence type="ECO:0000313" key="10">
    <source>
        <dbReference type="Proteomes" id="UP000245207"/>
    </source>
</evidence>
<dbReference type="GO" id="GO:0005783">
    <property type="term" value="C:endoplasmic reticulum"/>
    <property type="evidence" value="ECO:0007669"/>
    <property type="project" value="TreeGrafter"/>
</dbReference>
<accession>A0A2U1NI96</accession>
<dbReference type="InterPro" id="IPR051107">
    <property type="entry name" value="Auxin_Efflux_Carrier"/>
</dbReference>
<evidence type="ECO:0000256" key="5">
    <source>
        <dbReference type="ARBA" id="ARBA00022989"/>
    </source>
</evidence>
<dbReference type="Pfam" id="PF03547">
    <property type="entry name" value="Mem_trans"/>
    <property type="match status" value="1"/>
</dbReference>
<keyword evidence="6 8" id="KW-0472">Membrane</keyword>
<feature type="transmembrane region" description="Helical" evidence="8">
    <location>
        <begin position="102"/>
        <end position="125"/>
    </location>
</feature>
<gene>
    <name evidence="9" type="ORF">CTI12_AA167550</name>
</gene>
<comment type="subcellular location">
    <subcellularLocation>
        <location evidence="1">Membrane</location>
        <topology evidence="1">Multi-pass membrane protein</topology>
    </subcellularLocation>
</comment>
<dbReference type="InterPro" id="IPR004776">
    <property type="entry name" value="Mem_transp_PIN-like"/>
</dbReference>